<dbReference type="HOGENOM" id="CLU_190853_0_0_1"/>
<sequence>MLNKEENTIHAFANNLKNDVKLIQNKLETHNLLIESIEAASAKNVELLNEGTNKFNKTVDKMKKDPRNYIIILLFFTVITLLYYLSS</sequence>
<organism evidence="2 3">
    <name type="scientific">Anncaliia algerae PRA339</name>
    <dbReference type="NCBI Taxonomy" id="1288291"/>
    <lineage>
        <taxon>Eukaryota</taxon>
        <taxon>Fungi</taxon>
        <taxon>Fungi incertae sedis</taxon>
        <taxon>Microsporidia</taxon>
        <taxon>Tubulinosematoidea</taxon>
        <taxon>Tubulinosematidae</taxon>
        <taxon>Anncaliia</taxon>
    </lineage>
</organism>
<dbReference type="AlphaFoldDB" id="A0A059EVU6"/>
<proteinExistence type="predicted"/>
<evidence type="ECO:0000313" key="2">
    <source>
        <dbReference type="EMBL" id="KCZ79128.1"/>
    </source>
</evidence>
<reference evidence="3" key="1">
    <citation type="submission" date="2013-02" db="EMBL/GenBank/DDBJ databases">
        <authorList>
            <consortium name="The Broad Institute Genome Sequencing Platform"/>
            <person name="Cuomo C."/>
            <person name="Becnel J."/>
            <person name="Sanscrainte N."/>
            <person name="Walker B."/>
            <person name="Young S.K."/>
            <person name="Zeng Q."/>
            <person name="Gargeya S."/>
            <person name="Fitzgerald M."/>
            <person name="Haas B."/>
            <person name="Abouelleil A."/>
            <person name="Alvarado L."/>
            <person name="Arachchi H.M."/>
            <person name="Berlin A.M."/>
            <person name="Chapman S.B."/>
            <person name="Dewar J."/>
            <person name="Goldberg J."/>
            <person name="Griggs A."/>
            <person name="Gujja S."/>
            <person name="Hansen M."/>
            <person name="Howarth C."/>
            <person name="Imamovic A."/>
            <person name="Larimer J."/>
            <person name="McCowan C."/>
            <person name="Murphy C."/>
            <person name="Neiman D."/>
            <person name="Pearson M."/>
            <person name="Priest M."/>
            <person name="Roberts A."/>
            <person name="Saif S."/>
            <person name="Shea T."/>
            <person name="Sisk P."/>
            <person name="Sykes S."/>
            <person name="Wortman J."/>
            <person name="Nusbaum C."/>
            <person name="Birren B."/>
        </authorList>
    </citation>
    <scope>NUCLEOTIDE SEQUENCE [LARGE SCALE GENOMIC DNA]</scope>
    <source>
        <strain evidence="3">PRA339</strain>
    </source>
</reference>
<keyword evidence="1" id="KW-0472">Membrane</keyword>
<keyword evidence="1" id="KW-1133">Transmembrane helix</keyword>
<evidence type="ECO:0000256" key="1">
    <source>
        <dbReference type="SAM" id="Phobius"/>
    </source>
</evidence>
<reference evidence="2 3" key="2">
    <citation type="submission" date="2014-03" db="EMBL/GenBank/DDBJ databases">
        <title>The Genome Sequence of Anncaliia algerae insect isolate PRA339.</title>
        <authorList>
            <consortium name="The Broad Institute Genome Sequencing Platform"/>
            <consortium name="The Broad Institute Genome Sequencing Center for Infectious Disease"/>
            <person name="Cuomo C."/>
            <person name="Becnel J."/>
            <person name="Sanscrainte N."/>
            <person name="Walker B."/>
            <person name="Young S.K."/>
            <person name="Zeng Q."/>
            <person name="Gargeya S."/>
            <person name="Fitzgerald M."/>
            <person name="Haas B."/>
            <person name="Abouelleil A."/>
            <person name="Alvarado L."/>
            <person name="Arachchi H.M."/>
            <person name="Berlin A.M."/>
            <person name="Chapman S.B."/>
            <person name="Dewar J."/>
            <person name="Goldberg J."/>
            <person name="Griggs A."/>
            <person name="Gujja S."/>
            <person name="Hansen M."/>
            <person name="Howarth C."/>
            <person name="Imamovic A."/>
            <person name="Larimer J."/>
            <person name="McCowan C."/>
            <person name="Murphy C."/>
            <person name="Neiman D."/>
            <person name="Pearson M."/>
            <person name="Priest M."/>
            <person name="Roberts A."/>
            <person name="Saif S."/>
            <person name="Shea T."/>
            <person name="Sisk P."/>
            <person name="Sykes S."/>
            <person name="Wortman J."/>
            <person name="Nusbaum C."/>
            <person name="Birren B."/>
        </authorList>
    </citation>
    <scope>NUCLEOTIDE SEQUENCE [LARGE SCALE GENOMIC DNA]</scope>
    <source>
        <strain evidence="2 3">PRA339</strain>
    </source>
</reference>
<dbReference type="EMBL" id="KK365357">
    <property type="protein sequence ID" value="KCZ79128.1"/>
    <property type="molecule type" value="Genomic_DNA"/>
</dbReference>
<feature type="transmembrane region" description="Helical" evidence="1">
    <location>
        <begin position="69"/>
        <end position="86"/>
    </location>
</feature>
<keyword evidence="3" id="KW-1185">Reference proteome</keyword>
<dbReference type="Proteomes" id="UP000030655">
    <property type="component" value="Unassembled WGS sequence"/>
</dbReference>
<gene>
    <name evidence="2" type="ORF">H312_03490</name>
</gene>
<accession>A0A059EVU6</accession>
<name>A0A059EVU6_9MICR</name>
<dbReference type="VEuPathDB" id="MicrosporidiaDB:H312_03490"/>
<keyword evidence="1" id="KW-0812">Transmembrane</keyword>
<protein>
    <submittedName>
        <fullName evidence="2">Uncharacterized protein</fullName>
    </submittedName>
</protein>
<evidence type="ECO:0000313" key="3">
    <source>
        <dbReference type="Proteomes" id="UP000030655"/>
    </source>
</evidence>
<dbReference type="OrthoDB" id="2191070at2759"/>